<keyword evidence="3" id="KW-1185">Reference proteome</keyword>
<feature type="transmembrane region" description="Helical" evidence="1">
    <location>
        <begin position="12"/>
        <end position="34"/>
    </location>
</feature>
<evidence type="ECO:0000313" key="2">
    <source>
        <dbReference type="EMBL" id="WZX02617.1"/>
    </source>
</evidence>
<gene>
    <name evidence="2" type="ORF">QN326_06680</name>
</gene>
<name>A0ABZ3CFG4_9MOLU</name>
<evidence type="ECO:0000313" key="3">
    <source>
        <dbReference type="Proteomes" id="UP001483898"/>
    </source>
</evidence>
<dbReference type="Proteomes" id="UP001483898">
    <property type="component" value="Chromosome"/>
</dbReference>
<reference evidence="2" key="1">
    <citation type="submission" date="2023-06" db="EMBL/GenBank/DDBJ databases">
        <title>Complete Genome of Candidatus Phytoplasma asteris M8.</title>
        <authorList>
            <person name="Toth R."/>
            <person name="Ilic A.-M."/>
            <person name="Huettel B."/>
            <person name="Duduk B."/>
            <person name="Kube M."/>
        </authorList>
    </citation>
    <scope>NUCLEOTIDE SEQUENCE [LARGE SCALE GENOMIC DNA]</scope>
    <source>
        <strain evidence="2">M8</strain>
    </source>
</reference>
<organism evidence="2 3">
    <name type="scientific">Candidatus Phytoplasma asteris</name>
    <dbReference type="NCBI Taxonomy" id="85620"/>
    <lineage>
        <taxon>Bacteria</taxon>
        <taxon>Bacillati</taxon>
        <taxon>Mycoplasmatota</taxon>
        <taxon>Mollicutes</taxon>
        <taxon>Acholeplasmatales</taxon>
        <taxon>Acholeplasmataceae</taxon>
        <taxon>Candidatus Phytoplasma</taxon>
        <taxon>16SrI (Aster yellows group)</taxon>
    </lineage>
</organism>
<sequence length="39" mass="4593">MVCFGFCLLKINYKLIVLLSNIAPFFASQIFQFINHNHF</sequence>
<evidence type="ECO:0000256" key="1">
    <source>
        <dbReference type="SAM" id="Phobius"/>
    </source>
</evidence>
<keyword evidence="1" id="KW-0812">Transmembrane</keyword>
<dbReference type="EMBL" id="CP128414">
    <property type="protein sequence ID" value="WZX02617.1"/>
    <property type="molecule type" value="Genomic_DNA"/>
</dbReference>
<accession>A0ABZ3CFG4</accession>
<protein>
    <submittedName>
        <fullName evidence="2">Uncharacterized protein</fullName>
    </submittedName>
</protein>
<keyword evidence="1" id="KW-0472">Membrane</keyword>
<proteinExistence type="predicted"/>
<keyword evidence="1" id="KW-1133">Transmembrane helix</keyword>